<evidence type="ECO:0000313" key="1">
    <source>
        <dbReference type="EMBL" id="RWS03620.1"/>
    </source>
</evidence>
<evidence type="ECO:0000313" key="3">
    <source>
        <dbReference type="EMBL" id="RWS06002.1"/>
    </source>
</evidence>
<proteinExistence type="predicted"/>
<dbReference type="SUPFAM" id="SSF52047">
    <property type="entry name" value="RNI-like"/>
    <property type="match status" value="1"/>
</dbReference>
<reference evidence="3" key="2">
    <citation type="submission" date="2018-11" db="EMBL/GenBank/DDBJ databases">
        <title>Trombidioid mite genomics.</title>
        <authorList>
            <person name="Dong X."/>
        </authorList>
    </citation>
    <scope>NUCLEOTIDE SEQUENCE</scope>
    <source>
        <strain evidence="3">UoL-WK</strain>
    </source>
</reference>
<dbReference type="InterPro" id="IPR032675">
    <property type="entry name" value="LRR_dom_sf"/>
</dbReference>
<sequence length="432" mass="49466">MVALDQEARRRFRHMICDNFDAEPDRVIDRIRERRHYLKMRCRRPPSPRRCNEEDFLAVLAKYAPKLECIDISGLRLLSGSIAHSQAGGSWHQIGIECGERLRHIRTYHLTDSQLTYLFQHCPNISDIGAATGIRGNSLNMVKVDFERLAIYCLRLHGLETFASAGLNALNVKTMALNNVNKDIIRFICSTFLSLEKVSFRLQVASLTAKDLSRISNLRYLKRLSLKRRESKTLTNFDEPFTGIMQYCNQLSCIILKNLYVTDASVKLLSAHCHQLKELTICYSGCLNQNMLISDVSIQSLANLNNLVFLKLDYPNTITENGVIGYLIATRHIETLKIGQCREFIPDPSIVDISVQSAKSHPERILRVYISTKEKIEIHCCDQRLIRNIIPPNLFISITTGIDIWKTDYCDESSDDDESEADIGKIFFDWED</sequence>
<gene>
    <name evidence="3" type="ORF">B4U79_18286</name>
    <name evidence="2" type="ORF">B4U79_18410</name>
    <name evidence="1" type="ORF">B4U79_18416</name>
</gene>
<dbReference type="AlphaFoldDB" id="A0A3S3PQ21"/>
<dbReference type="Gene3D" id="3.80.10.10">
    <property type="entry name" value="Ribonuclease Inhibitor"/>
    <property type="match status" value="1"/>
</dbReference>
<comment type="caution">
    <text evidence="3">The sequence shown here is derived from an EMBL/GenBank/DDBJ whole genome shotgun (WGS) entry which is preliminary data.</text>
</comment>
<accession>A0A3S3PQ21</accession>
<protein>
    <submittedName>
        <fullName evidence="3">Uncharacterized protein</fullName>
    </submittedName>
</protein>
<organism evidence="3 4">
    <name type="scientific">Dinothrombium tinctorium</name>
    <dbReference type="NCBI Taxonomy" id="1965070"/>
    <lineage>
        <taxon>Eukaryota</taxon>
        <taxon>Metazoa</taxon>
        <taxon>Ecdysozoa</taxon>
        <taxon>Arthropoda</taxon>
        <taxon>Chelicerata</taxon>
        <taxon>Arachnida</taxon>
        <taxon>Acari</taxon>
        <taxon>Acariformes</taxon>
        <taxon>Trombidiformes</taxon>
        <taxon>Prostigmata</taxon>
        <taxon>Anystina</taxon>
        <taxon>Parasitengona</taxon>
        <taxon>Trombidioidea</taxon>
        <taxon>Trombidiidae</taxon>
        <taxon>Dinothrombium</taxon>
    </lineage>
</organism>
<dbReference type="EMBL" id="NCKU01004395">
    <property type="protein sequence ID" value="RWS06002.1"/>
    <property type="molecule type" value="Genomic_DNA"/>
</dbReference>
<dbReference type="EMBL" id="NCKU01006265">
    <property type="protein sequence ID" value="RWS03683.1"/>
    <property type="molecule type" value="Genomic_DNA"/>
</dbReference>
<name>A0A3S3PQ21_9ACAR</name>
<dbReference type="EMBL" id="NCKU01006329">
    <property type="protein sequence ID" value="RWS03620.1"/>
    <property type="molecule type" value="Genomic_DNA"/>
</dbReference>
<evidence type="ECO:0000313" key="4">
    <source>
        <dbReference type="Proteomes" id="UP000285301"/>
    </source>
</evidence>
<reference evidence="3 4" key="1">
    <citation type="journal article" date="2018" name="Gigascience">
        <title>Genomes of trombidid mites reveal novel predicted allergens and laterally-transferred genes associated with secondary metabolism.</title>
        <authorList>
            <person name="Dong X."/>
            <person name="Chaisiri K."/>
            <person name="Xia D."/>
            <person name="Armstrong S.D."/>
            <person name="Fang Y."/>
            <person name="Donnelly M.J."/>
            <person name="Kadowaki T."/>
            <person name="McGarry J.W."/>
            <person name="Darby A.C."/>
            <person name="Makepeace B.L."/>
        </authorList>
    </citation>
    <scope>NUCLEOTIDE SEQUENCE [LARGE SCALE GENOMIC DNA]</scope>
    <source>
        <strain evidence="3">UoL-WK</strain>
    </source>
</reference>
<dbReference type="Proteomes" id="UP000285301">
    <property type="component" value="Unassembled WGS sequence"/>
</dbReference>
<evidence type="ECO:0000313" key="2">
    <source>
        <dbReference type="EMBL" id="RWS03683.1"/>
    </source>
</evidence>
<dbReference type="OrthoDB" id="549243at2759"/>
<keyword evidence="4" id="KW-1185">Reference proteome</keyword>